<dbReference type="InterPro" id="IPR029063">
    <property type="entry name" value="SAM-dependent_MTases_sf"/>
</dbReference>
<evidence type="ECO:0000256" key="1">
    <source>
        <dbReference type="ARBA" id="ARBA00022603"/>
    </source>
</evidence>
<evidence type="ECO:0000259" key="4">
    <source>
        <dbReference type="Pfam" id="PF08242"/>
    </source>
</evidence>
<dbReference type="SUPFAM" id="SSF53335">
    <property type="entry name" value="S-adenosyl-L-methionine-dependent methyltransferases"/>
    <property type="match status" value="1"/>
</dbReference>
<evidence type="ECO:0000313" key="6">
    <source>
        <dbReference type="Proteomes" id="UP000199581"/>
    </source>
</evidence>
<gene>
    <name evidence="5" type="ORF">SAMN05421830_102295</name>
</gene>
<comment type="caution">
    <text evidence="5">The sequence shown here is derived from an EMBL/GenBank/DDBJ whole genome shotgun (WGS) entry which is preliminary data.</text>
</comment>
<evidence type="ECO:0000256" key="2">
    <source>
        <dbReference type="ARBA" id="ARBA00022679"/>
    </source>
</evidence>
<evidence type="ECO:0000313" key="5">
    <source>
        <dbReference type="EMBL" id="SFL46634.1"/>
    </source>
</evidence>
<dbReference type="AlphaFoldDB" id="A0A8G2C199"/>
<dbReference type="PANTHER" id="PTHR43464">
    <property type="entry name" value="METHYLTRANSFERASE"/>
    <property type="match status" value="1"/>
</dbReference>
<dbReference type="RefSeq" id="WP_208599805.1">
    <property type="nucleotide sequence ID" value="NZ_FOTO01000002.1"/>
</dbReference>
<accession>A0A8G2C199</accession>
<dbReference type="PANTHER" id="PTHR43464:SF19">
    <property type="entry name" value="UBIQUINONE BIOSYNTHESIS O-METHYLTRANSFERASE, MITOCHONDRIAL"/>
    <property type="match status" value="1"/>
</dbReference>
<dbReference type="GO" id="GO:0032259">
    <property type="term" value="P:methylation"/>
    <property type="evidence" value="ECO:0007669"/>
    <property type="project" value="UniProtKB-KW"/>
</dbReference>
<dbReference type="InterPro" id="IPR013217">
    <property type="entry name" value="Methyltransf_12"/>
</dbReference>
<organism evidence="5 6">
    <name type="scientific">Desulfomicrobium norvegicum (strain DSM 1741 / NCIMB 8310)</name>
    <name type="common">Desulfovibrio baculatus (strain Norway 4)</name>
    <name type="synonym">Desulfovibrio desulfuricans (strain Norway 4)</name>
    <dbReference type="NCBI Taxonomy" id="52561"/>
    <lineage>
        <taxon>Bacteria</taxon>
        <taxon>Pseudomonadati</taxon>
        <taxon>Thermodesulfobacteriota</taxon>
        <taxon>Desulfovibrionia</taxon>
        <taxon>Desulfovibrionales</taxon>
        <taxon>Desulfomicrobiaceae</taxon>
        <taxon>Desulfomicrobium</taxon>
    </lineage>
</organism>
<name>A0A8G2C199_DESNO</name>
<keyword evidence="5" id="KW-0830">Ubiquinone</keyword>
<feature type="domain" description="Methyltransferase type 12" evidence="4">
    <location>
        <begin position="54"/>
        <end position="152"/>
    </location>
</feature>
<dbReference type="CDD" id="cd02440">
    <property type="entry name" value="AdoMet_MTases"/>
    <property type="match status" value="1"/>
</dbReference>
<dbReference type="Proteomes" id="UP000199581">
    <property type="component" value="Unassembled WGS sequence"/>
</dbReference>
<protein>
    <submittedName>
        <fullName evidence="5">2-polyprenyl-6-hydroxyphenyl methylase / 3-demethylubiquinone-9 3-methyltransferase</fullName>
    </submittedName>
</protein>
<sequence length="279" mass="32247">MNNFETQVQQGERFEFGANWKRFLFILNEERILEAERSLKTMLEVDNLHGKKFLDVGSGSGLFSLAARRLGAQVHSFDYDPQSVACTKELKRRYFPGDAAWLIEEASVLDSEYLSRLGQYDVVYSWGVLHHTGAMWEALASIAPLVCNGGTLFVSIYNDQGSPTKRWKILKRLYNRYPWMRKPLATYTLLRQWTLTVFKDSMGGNPLKSWQNYKRSRGMSAWHDVVDWIGGYPFEVAKPEEVFHFFRDLGFTLRRLKTCAGGLGCNEFVFRKLKLVVNN</sequence>
<dbReference type="EMBL" id="FOTO01000002">
    <property type="protein sequence ID" value="SFL46634.1"/>
    <property type="molecule type" value="Genomic_DNA"/>
</dbReference>
<keyword evidence="1 5" id="KW-0489">Methyltransferase</keyword>
<keyword evidence="3" id="KW-0949">S-adenosyl-L-methionine</keyword>
<dbReference type="Pfam" id="PF08242">
    <property type="entry name" value="Methyltransf_12"/>
    <property type="match status" value="1"/>
</dbReference>
<reference evidence="5 6" key="1">
    <citation type="submission" date="2016-10" db="EMBL/GenBank/DDBJ databases">
        <authorList>
            <person name="Varghese N."/>
            <person name="Submissions S."/>
        </authorList>
    </citation>
    <scope>NUCLEOTIDE SEQUENCE [LARGE SCALE GENOMIC DNA]</scope>
    <source>
        <strain evidence="5 6">DSM 1741</strain>
    </source>
</reference>
<evidence type="ECO:0000256" key="3">
    <source>
        <dbReference type="ARBA" id="ARBA00022691"/>
    </source>
</evidence>
<keyword evidence="6" id="KW-1185">Reference proteome</keyword>
<dbReference type="GO" id="GO:0008168">
    <property type="term" value="F:methyltransferase activity"/>
    <property type="evidence" value="ECO:0007669"/>
    <property type="project" value="UniProtKB-KW"/>
</dbReference>
<proteinExistence type="predicted"/>
<keyword evidence="2 5" id="KW-0808">Transferase</keyword>
<dbReference type="Gene3D" id="3.40.50.150">
    <property type="entry name" value="Vaccinia Virus protein VP39"/>
    <property type="match status" value="1"/>
</dbReference>